<dbReference type="InterPro" id="IPR050503">
    <property type="entry name" value="cAMP-dep_PK_reg_su-like"/>
</dbReference>
<comment type="similarity">
    <text evidence="1">Belongs to the cAMP-dependent kinase regulatory chain family.</text>
</comment>
<keyword evidence="6 8" id="KW-0547">Nucleotide-binding</keyword>
<organism evidence="11 12">
    <name type="scientific">Meloidogyne hapla</name>
    <name type="common">Root-knot nematode worm</name>
    <dbReference type="NCBI Taxonomy" id="6305"/>
    <lineage>
        <taxon>Eukaryota</taxon>
        <taxon>Metazoa</taxon>
        <taxon>Ecdysozoa</taxon>
        <taxon>Nematoda</taxon>
        <taxon>Chromadorea</taxon>
        <taxon>Rhabditida</taxon>
        <taxon>Tylenchina</taxon>
        <taxon>Tylenchomorpha</taxon>
        <taxon>Tylenchoidea</taxon>
        <taxon>Meloidogynidae</taxon>
        <taxon>Meloidogyninae</taxon>
        <taxon>Meloidogyne</taxon>
    </lineage>
</organism>
<dbReference type="InterPro" id="IPR018490">
    <property type="entry name" value="cNMP-bd_dom_sf"/>
</dbReference>
<feature type="compositionally biased region" description="Basic and acidic residues" evidence="9">
    <location>
        <begin position="83"/>
        <end position="103"/>
    </location>
</feature>
<dbReference type="GO" id="GO:0034236">
    <property type="term" value="F:protein kinase A catalytic subunit binding"/>
    <property type="evidence" value="ECO:0007669"/>
    <property type="project" value="TreeGrafter"/>
</dbReference>
<dbReference type="InterPro" id="IPR018488">
    <property type="entry name" value="cNMP-bd_CS"/>
</dbReference>
<dbReference type="Pfam" id="PF00027">
    <property type="entry name" value="cNMP_binding"/>
    <property type="match status" value="1"/>
</dbReference>
<keyword evidence="3" id="KW-0597">Phosphoprotein</keyword>
<keyword evidence="5" id="KW-0677">Repeat</keyword>
<evidence type="ECO:0000259" key="10">
    <source>
        <dbReference type="PROSITE" id="PS50042"/>
    </source>
</evidence>
<dbReference type="Gene3D" id="2.60.120.10">
    <property type="entry name" value="Jelly Rolls"/>
    <property type="match status" value="2"/>
</dbReference>
<dbReference type="GO" id="GO:0030552">
    <property type="term" value="F:cAMP binding"/>
    <property type="evidence" value="ECO:0007669"/>
    <property type="project" value="UniProtKB-KW"/>
</dbReference>
<dbReference type="PROSITE" id="PS00889">
    <property type="entry name" value="CNMP_BINDING_2"/>
    <property type="match status" value="1"/>
</dbReference>
<evidence type="ECO:0000256" key="6">
    <source>
        <dbReference type="ARBA" id="ARBA00022741"/>
    </source>
</evidence>
<dbReference type="PANTHER" id="PTHR11635">
    <property type="entry name" value="CAMP-DEPENDENT PROTEIN KINASE REGULATORY CHAIN"/>
    <property type="match status" value="1"/>
</dbReference>
<protein>
    <recommendedName>
        <fullName evidence="2">cAMP-dependent protein kinase regulatory subunit</fullName>
    </recommendedName>
</protein>
<name>A0A1I8BA81_MELHA</name>
<keyword evidence="11" id="KW-1185">Reference proteome</keyword>
<dbReference type="PROSITE" id="PS50042">
    <property type="entry name" value="CNMP_BINDING_3"/>
    <property type="match status" value="2"/>
</dbReference>
<proteinExistence type="inferred from homology"/>
<dbReference type="GO" id="GO:0004862">
    <property type="term" value="F:cAMP-dependent protein kinase inhibitor activity"/>
    <property type="evidence" value="ECO:0007669"/>
    <property type="project" value="TreeGrafter"/>
</dbReference>
<feature type="binding site" evidence="8">
    <location>
        <position position="227"/>
    </location>
    <ligand>
        <name>3',5'-cyclic AMP</name>
        <dbReference type="ChEBI" id="CHEBI:58165"/>
        <label>1</label>
    </ligand>
</feature>
<feature type="region of interest" description="Disordered" evidence="9">
    <location>
        <begin position="1"/>
        <end position="132"/>
    </location>
</feature>
<evidence type="ECO:0000256" key="2">
    <source>
        <dbReference type="ARBA" id="ARBA00020355"/>
    </source>
</evidence>
<dbReference type="FunFam" id="2.60.120.10:FF:000120">
    <property type="entry name" value="cAMP-dependent protein kinase regulatory subunit"/>
    <property type="match status" value="1"/>
</dbReference>
<keyword evidence="4 8" id="KW-0116">cAMP-binding</keyword>
<feature type="binding site" evidence="8">
    <location>
        <position position="236"/>
    </location>
    <ligand>
        <name>3',5'-cyclic AMP</name>
        <dbReference type="ChEBI" id="CHEBI:58165"/>
        <label>1</label>
    </ligand>
</feature>
<evidence type="ECO:0000256" key="4">
    <source>
        <dbReference type="ARBA" id="ARBA00022566"/>
    </source>
</evidence>
<reference evidence="12" key="1">
    <citation type="submission" date="2016-11" db="UniProtKB">
        <authorList>
            <consortium name="WormBaseParasite"/>
        </authorList>
    </citation>
    <scope>IDENTIFICATION</scope>
</reference>
<evidence type="ECO:0000256" key="5">
    <source>
        <dbReference type="ARBA" id="ARBA00022737"/>
    </source>
</evidence>
<evidence type="ECO:0000313" key="12">
    <source>
        <dbReference type="WBParaSite" id="MhA1_Contig1751.frz3.fgene2"/>
    </source>
</evidence>
<evidence type="ECO:0000256" key="9">
    <source>
        <dbReference type="SAM" id="MobiDB-lite"/>
    </source>
</evidence>
<dbReference type="GO" id="GO:0005952">
    <property type="term" value="C:cAMP-dependent protein kinase complex"/>
    <property type="evidence" value="ECO:0007669"/>
    <property type="project" value="InterPro"/>
</dbReference>
<feature type="domain" description="Cyclic nucleotide-binding" evidence="10">
    <location>
        <begin position="162"/>
        <end position="278"/>
    </location>
</feature>
<dbReference type="OMA" id="TAPEVNQ"/>
<feature type="compositionally biased region" description="Basic and acidic residues" evidence="9">
    <location>
        <begin position="65"/>
        <end position="75"/>
    </location>
</feature>
<dbReference type="SUPFAM" id="SSF51206">
    <property type="entry name" value="cAMP-binding domain-like"/>
    <property type="match status" value="2"/>
</dbReference>
<evidence type="ECO:0000256" key="3">
    <source>
        <dbReference type="ARBA" id="ARBA00022553"/>
    </source>
</evidence>
<accession>A0A1I8BA81</accession>
<evidence type="ECO:0000256" key="8">
    <source>
        <dbReference type="PIRSR" id="PIRSR000548-1"/>
    </source>
</evidence>
<evidence type="ECO:0000256" key="1">
    <source>
        <dbReference type="ARBA" id="ARBA00005753"/>
    </source>
</evidence>
<dbReference type="SMART" id="SM00100">
    <property type="entry name" value="cNMP"/>
    <property type="match status" value="1"/>
</dbReference>
<dbReference type="CDD" id="cd00038">
    <property type="entry name" value="CAP_ED"/>
    <property type="match status" value="1"/>
</dbReference>
<dbReference type="PRINTS" id="PR00103">
    <property type="entry name" value="CAMPKINASE"/>
</dbReference>
<dbReference type="WBParaSite" id="MhA1_Contig1751.frz3.fgene2">
    <property type="protein sequence ID" value="MhA1_Contig1751.frz3.fgene2"/>
    <property type="gene ID" value="MhA1_Contig1751.frz3.fgene2"/>
</dbReference>
<dbReference type="InterPro" id="IPR012198">
    <property type="entry name" value="cAMP_dep_PK_reg_su"/>
</dbReference>
<dbReference type="PANTHER" id="PTHR11635:SF152">
    <property type="entry name" value="CAMP-DEPENDENT PROTEIN KINASE TYPE I REGULATORY SUBUNIT-RELATED"/>
    <property type="match status" value="1"/>
</dbReference>
<dbReference type="PROSITE" id="PS00888">
    <property type="entry name" value="CNMP_BINDING_1"/>
    <property type="match status" value="1"/>
</dbReference>
<dbReference type="AlphaFoldDB" id="A0A1I8BA81"/>
<sequence>MGQTLRRLTRRNQNQSITSTASTTTAPEVNQKRKNEEGEGGECVSSNVSAAKTVEEQKSQIPTTSKEETKEKQKEASSTQKQTTEETTSKLPGRSDETVHNVPDEDDTLEEPPRLPQGNRRRLGVSAEVPDENEAANYQRVVIPKDDDTQKALRQAMCRNVLFAHLDLDEQKAIFDAMFPVEKKKGETIIEQGEEGDNFYVIESGDVDVFVNGEFVLSIKEGGSFGELALIYGTPRAATVAAKTPTVKLWAIDRLSYRAILMGSTMRKRKMYDEFLSKVSILADLDKWERANVADALEQCQFEPGTRIVEQGNFKFFY</sequence>
<dbReference type="PIRSF" id="PIRSF000548">
    <property type="entry name" value="PK_regulatory"/>
    <property type="match status" value="1"/>
</dbReference>
<dbReference type="InterPro" id="IPR014710">
    <property type="entry name" value="RmlC-like_jellyroll"/>
</dbReference>
<evidence type="ECO:0000313" key="11">
    <source>
        <dbReference type="Proteomes" id="UP000095281"/>
    </source>
</evidence>
<dbReference type="Proteomes" id="UP000095281">
    <property type="component" value="Unplaced"/>
</dbReference>
<dbReference type="GO" id="GO:0005829">
    <property type="term" value="C:cytosol"/>
    <property type="evidence" value="ECO:0007669"/>
    <property type="project" value="TreeGrafter"/>
</dbReference>
<keyword evidence="7 8" id="KW-0114">cAMP</keyword>
<dbReference type="InterPro" id="IPR000595">
    <property type="entry name" value="cNMP-bd_dom"/>
</dbReference>
<feature type="domain" description="Cyclic nucleotide-binding" evidence="10">
    <location>
        <begin position="281"/>
        <end position="313"/>
    </location>
</feature>
<evidence type="ECO:0000256" key="7">
    <source>
        <dbReference type="ARBA" id="ARBA00023149"/>
    </source>
</evidence>